<dbReference type="EMBL" id="JAMOKX010000003">
    <property type="protein sequence ID" value="MCL9819373.1"/>
    <property type="molecule type" value="Genomic_DNA"/>
</dbReference>
<accession>A0ABT0TV83</accession>
<evidence type="ECO:0000313" key="2">
    <source>
        <dbReference type="EMBL" id="MCL9819373.1"/>
    </source>
</evidence>
<comment type="caution">
    <text evidence="2">The sequence shown here is derived from an EMBL/GenBank/DDBJ whole genome shotgun (WGS) entry which is preliminary data.</text>
</comment>
<reference evidence="2" key="1">
    <citation type="submission" date="2022-06" db="EMBL/GenBank/DDBJ databases">
        <title>Helicobacter colisuis sp. nov.</title>
        <authorList>
            <person name="Papic B."/>
            <person name="Gruntar I."/>
        </authorList>
    </citation>
    <scope>NUCLEOTIDE SEQUENCE</scope>
    <source>
        <strain evidence="2">11154-15</strain>
    </source>
</reference>
<dbReference type="InterPro" id="IPR021301">
    <property type="entry name" value="DUF2779"/>
</dbReference>
<evidence type="ECO:0000259" key="1">
    <source>
        <dbReference type="Pfam" id="PF11074"/>
    </source>
</evidence>
<proteinExistence type="predicted"/>
<organism evidence="2 3">
    <name type="scientific">Helicobacter colisuis</name>
    <dbReference type="NCBI Taxonomy" id="2949739"/>
    <lineage>
        <taxon>Bacteria</taxon>
        <taxon>Pseudomonadati</taxon>
        <taxon>Campylobacterota</taxon>
        <taxon>Epsilonproteobacteria</taxon>
        <taxon>Campylobacterales</taxon>
        <taxon>Helicobacteraceae</taxon>
        <taxon>Helicobacter</taxon>
    </lineage>
</organism>
<keyword evidence="3" id="KW-1185">Reference proteome</keyword>
<dbReference type="Pfam" id="PF11074">
    <property type="entry name" value="DUF2779"/>
    <property type="match status" value="1"/>
</dbReference>
<evidence type="ECO:0000313" key="3">
    <source>
        <dbReference type="Proteomes" id="UP001057522"/>
    </source>
</evidence>
<protein>
    <submittedName>
        <fullName evidence="2">DUF2779 domain-containing protein</fullName>
    </submittedName>
</protein>
<sequence>MALSKSLYINGMQCPKLLWLSKHRKGDKSVFAPDASLDAVFERGNEVGKRACELFPNGERIEWEGTSFDEKIARTKELIERGVRYIYEATFIFGGALIMVDILEVCADGSLIINEVKSSTSVSAVYLDDTAFQYFVLTSLGYNVKAVNLIYLNSEYVRGDELDLRELFVSADLSENAKEQFNNVRENIARFERILEFPNEPECDIDMHCYEPYTCGAFEYCWAGVAQGSVFDIGSKLGVKFYKKDKFALWHSGVKNIDDIKDISSFPAYQQIQLKAHKEKSRILNANAVREFLATLSYPLYHLDFETFQSAVPLWRGAKPYEQTPFQYSLHIDKGDGSEPEHKEFLPTEFCDPRRALALSLVRDIPKGVCSLAYNAQFEKGVLKRLAELFPDLSEHLMDIHNNMKDLMEPFAKRDFYDWRQNGSYSIKKIQPILAPSIDDGYKAMASRGEISNGGEAMNAFPAFATMNSEQIAKKRKELLVYCGLDTLAMVKVLEGLKELVK</sequence>
<feature type="domain" description="DUF2779" evidence="1">
    <location>
        <begin position="301"/>
        <end position="426"/>
    </location>
</feature>
<name>A0ABT0TV83_9HELI</name>
<dbReference type="Proteomes" id="UP001057522">
    <property type="component" value="Unassembled WGS sequence"/>
</dbReference>
<gene>
    <name evidence="2" type="ORF">NCR95_04200</name>
</gene>
<dbReference type="RefSeq" id="WP_250604053.1">
    <property type="nucleotide sequence ID" value="NZ_JAMOKX010000003.1"/>
</dbReference>